<proteinExistence type="predicted"/>
<organism evidence="1 2">
    <name type="scientific">Nonomuraea salmonea</name>
    <dbReference type="NCBI Taxonomy" id="46181"/>
    <lineage>
        <taxon>Bacteria</taxon>
        <taxon>Bacillati</taxon>
        <taxon>Actinomycetota</taxon>
        <taxon>Actinomycetes</taxon>
        <taxon>Streptosporangiales</taxon>
        <taxon>Streptosporangiaceae</taxon>
        <taxon>Nonomuraea</taxon>
    </lineage>
</organism>
<sequence length="260" mass="27991">MANRSGSDLFELAEQLHEALVRGDAAAGKQLMRMLPQLEEIASEGRADVQALVAGLYLERLREPEKAYRLFVASAKAGHPAGQRGLGSMLANGIGVERDLDAARELFESAALSGDLFALFNLAMMYLQGAGVEQDEVKGQEFLRRAADEGLPAANAVLGDQFAAQQDFAQARVHYGVAASGGVSRVIYTLAEWYRDGVGGPVDKVQAVRWFLKLLDFGDGDGVHGAISLARSMSDQEIRMAAQLVDRSAEAEALIRVARK</sequence>
<dbReference type="InterPro" id="IPR050767">
    <property type="entry name" value="Sel1_AlgK"/>
</dbReference>
<evidence type="ECO:0000313" key="1">
    <source>
        <dbReference type="EMBL" id="MFB9472056.1"/>
    </source>
</evidence>
<dbReference type="PANTHER" id="PTHR11102">
    <property type="entry name" value="SEL-1-LIKE PROTEIN"/>
    <property type="match status" value="1"/>
</dbReference>
<gene>
    <name evidence="1" type="ORF">ACFFR3_21285</name>
</gene>
<comment type="caution">
    <text evidence="1">The sequence shown here is derived from an EMBL/GenBank/DDBJ whole genome shotgun (WGS) entry which is preliminary data.</text>
</comment>
<dbReference type="EMBL" id="JBHMCF010000020">
    <property type="protein sequence ID" value="MFB9472056.1"/>
    <property type="molecule type" value="Genomic_DNA"/>
</dbReference>
<evidence type="ECO:0000313" key="2">
    <source>
        <dbReference type="Proteomes" id="UP001589568"/>
    </source>
</evidence>
<dbReference type="InterPro" id="IPR011990">
    <property type="entry name" value="TPR-like_helical_dom_sf"/>
</dbReference>
<reference evidence="1 2" key="1">
    <citation type="submission" date="2024-09" db="EMBL/GenBank/DDBJ databases">
        <authorList>
            <person name="Sun Q."/>
            <person name="Mori K."/>
        </authorList>
    </citation>
    <scope>NUCLEOTIDE SEQUENCE [LARGE SCALE GENOMIC DNA]</scope>
    <source>
        <strain evidence="1 2">JCM 3324</strain>
    </source>
</reference>
<name>A0ABV5NPD6_9ACTN</name>
<dbReference type="Pfam" id="PF08238">
    <property type="entry name" value="Sel1"/>
    <property type="match status" value="4"/>
</dbReference>
<dbReference type="Gene3D" id="1.25.40.10">
    <property type="entry name" value="Tetratricopeptide repeat domain"/>
    <property type="match status" value="1"/>
</dbReference>
<dbReference type="SMART" id="SM00671">
    <property type="entry name" value="SEL1"/>
    <property type="match status" value="5"/>
</dbReference>
<dbReference type="Proteomes" id="UP001589568">
    <property type="component" value="Unassembled WGS sequence"/>
</dbReference>
<protein>
    <submittedName>
        <fullName evidence="1">Tetratricopeptide repeat protein</fullName>
    </submittedName>
</protein>
<dbReference type="RefSeq" id="WP_364380580.1">
    <property type="nucleotide sequence ID" value="NZ_JBHMCF010000020.1"/>
</dbReference>
<accession>A0ABV5NPD6</accession>
<dbReference type="PANTHER" id="PTHR11102:SF147">
    <property type="entry name" value="SEL1L ADAPTOR SUBUNIT OF ERAD E3 UBIQUITIN LIGASE"/>
    <property type="match status" value="1"/>
</dbReference>
<dbReference type="InterPro" id="IPR006597">
    <property type="entry name" value="Sel1-like"/>
</dbReference>
<dbReference type="SUPFAM" id="SSF81901">
    <property type="entry name" value="HCP-like"/>
    <property type="match status" value="2"/>
</dbReference>
<keyword evidence="2" id="KW-1185">Reference proteome</keyword>